<name>A0A921G1L2_SPOPS</name>
<dbReference type="Proteomes" id="UP000698173">
    <property type="component" value="Unassembled WGS sequence"/>
</dbReference>
<comment type="caution">
    <text evidence="2">The sequence shown here is derived from an EMBL/GenBank/DDBJ whole genome shotgun (WGS) entry which is preliminary data.</text>
</comment>
<organism evidence="2 3">
    <name type="scientific">Sporosarcina psychrophila</name>
    <name type="common">Bacillus psychrophilus</name>
    <dbReference type="NCBI Taxonomy" id="1476"/>
    <lineage>
        <taxon>Bacteria</taxon>
        <taxon>Bacillati</taxon>
        <taxon>Bacillota</taxon>
        <taxon>Bacilli</taxon>
        <taxon>Bacillales</taxon>
        <taxon>Caryophanaceae</taxon>
        <taxon>Sporosarcina</taxon>
    </lineage>
</organism>
<reference evidence="2" key="2">
    <citation type="submission" date="2021-09" db="EMBL/GenBank/DDBJ databases">
        <authorList>
            <person name="Gilroy R."/>
        </authorList>
    </citation>
    <scope>NUCLEOTIDE SEQUENCE</scope>
    <source>
        <strain evidence="2">CHK171-7178</strain>
    </source>
</reference>
<sequence>MELFPEVSPEELQYELLKHGLFDPSEWVIIGNQIKRMEKQNIWQVVEQEYQLLKSLWMGPEISIYIYPLTKVTIEEQAQVSAKNGVAYKEGLFLFLSKGLSIEEIKALLAHEYNHVCRLNHLGLKPNKIPLKDSLMIEGLGEFAVKELYGEKWLAPWTALYSIEESIKVWNKYFIPQLNLMGSEKHQLFLYGEVKSHLPKWIGYYIGYQIVDSYHKKHGPFKSYELYRKSADELIAGSNFTASKLF</sequence>
<dbReference type="Pfam" id="PF10026">
    <property type="entry name" value="DUF2268"/>
    <property type="match status" value="1"/>
</dbReference>
<protein>
    <submittedName>
        <fullName evidence="2">DUF2268 domain-containing protein</fullName>
    </submittedName>
</protein>
<evidence type="ECO:0000313" key="2">
    <source>
        <dbReference type="EMBL" id="HJF33828.1"/>
    </source>
</evidence>
<gene>
    <name evidence="2" type="ORF">K8V56_18835</name>
</gene>
<accession>A0A921G1L2</accession>
<feature type="domain" description="DUF2268" evidence="1">
    <location>
        <begin position="42"/>
        <end position="235"/>
    </location>
</feature>
<reference evidence="2" key="1">
    <citation type="journal article" date="2021" name="PeerJ">
        <title>Extensive microbial diversity within the chicken gut microbiome revealed by metagenomics and culture.</title>
        <authorList>
            <person name="Gilroy R."/>
            <person name="Ravi A."/>
            <person name="Getino M."/>
            <person name="Pursley I."/>
            <person name="Horton D.L."/>
            <person name="Alikhan N.F."/>
            <person name="Baker D."/>
            <person name="Gharbi K."/>
            <person name="Hall N."/>
            <person name="Watson M."/>
            <person name="Adriaenssens E.M."/>
            <person name="Foster-Nyarko E."/>
            <person name="Jarju S."/>
            <person name="Secka A."/>
            <person name="Antonio M."/>
            <person name="Oren A."/>
            <person name="Chaudhuri R.R."/>
            <person name="La Ragione R."/>
            <person name="Hildebrand F."/>
            <person name="Pallen M.J."/>
        </authorList>
    </citation>
    <scope>NUCLEOTIDE SEQUENCE</scope>
    <source>
        <strain evidence="2">CHK171-7178</strain>
    </source>
</reference>
<dbReference type="EMBL" id="DYWT01000282">
    <property type="protein sequence ID" value="HJF33828.1"/>
    <property type="molecule type" value="Genomic_DNA"/>
</dbReference>
<dbReference type="InterPro" id="IPR018728">
    <property type="entry name" value="DUF2268"/>
</dbReference>
<proteinExistence type="predicted"/>
<dbReference type="AlphaFoldDB" id="A0A921G1L2"/>
<evidence type="ECO:0000313" key="3">
    <source>
        <dbReference type="Proteomes" id="UP000698173"/>
    </source>
</evidence>
<evidence type="ECO:0000259" key="1">
    <source>
        <dbReference type="Pfam" id="PF10026"/>
    </source>
</evidence>